<organism evidence="1 2">
    <name type="scientific">Aulographum hederae CBS 113979</name>
    <dbReference type="NCBI Taxonomy" id="1176131"/>
    <lineage>
        <taxon>Eukaryota</taxon>
        <taxon>Fungi</taxon>
        <taxon>Dikarya</taxon>
        <taxon>Ascomycota</taxon>
        <taxon>Pezizomycotina</taxon>
        <taxon>Dothideomycetes</taxon>
        <taxon>Pleosporomycetidae</taxon>
        <taxon>Aulographales</taxon>
        <taxon>Aulographaceae</taxon>
    </lineage>
</organism>
<accession>A0A6G1GYX2</accession>
<dbReference type="AlphaFoldDB" id="A0A6G1GYX2"/>
<keyword evidence="2" id="KW-1185">Reference proteome</keyword>
<evidence type="ECO:0000313" key="2">
    <source>
        <dbReference type="Proteomes" id="UP000800041"/>
    </source>
</evidence>
<sequence>MNRCSCACAWVLSTVGGFTRLQTDSAYLPRALACAADALRFGCDLEGCLQGSRMRRRIKRRRCACLVRMAGPSSVVGPSKVLKVLWHLGRISSHVHS</sequence>
<evidence type="ECO:0000313" key="1">
    <source>
        <dbReference type="EMBL" id="KAF1986166.1"/>
    </source>
</evidence>
<proteinExistence type="predicted"/>
<name>A0A6G1GYX2_9PEZI</name>
<gene>
    <name evidence="1" type="ORF">K402DRAFT_91288</name>
</gene>
<reference evidence="1" key="1">
    <citation type="journal article" date="2020" name="Stud. Mycol.">
        <title>101 Dothideomycetes genomes: a test case for predicting lifestyles and emergence of pathogens.</title>
        <authorList>
            <person name="Haridas S."/>
            <person name="Albert R."/>
            <person name="Binder M."/>
            <person name="Bloem J."/>
            <person name="Labutti K."/>
            <person name="Salamov A."/>
            <person name="Andreopoulos B."/>
            <person name="Baker S."/>
            <person name="Barry K."/>
            <person name="Bills G."/>
            <person name="Bluhm B."/>
            <person name="Cannon C."/>
            <person name="Castanera R."/>
            <person name="Culley D."/>
            <person name="Daum C."/>
            <person name="Ezra D."/>
            <person name="Gonzalez J."/>
            <person name="Henrissat B."/>
            <person name="Kuo A."/>
            <person name="Liang C."/>
            <person name="Lipzen A."/>
            <person name="Lutzoni F."/>
            <person name="Magnuson J."/>
            <person name="Mondo S."/>
            <person name="Nolan M."/>
            <person name="Ohm R."/>
            <person name="Pangilinan J."/>
            <person name="Park H.-J."/>
            <person name="Ramirez L."/>
            <person name="Alfaro M."/>
            <person name="Sun H."/>
            <person name="Tritt A."/>
            <person name="Yoshinaga Y."/>
            <person name="Zwiers L.-H."/>
            <person name="Turgeon B."/>
            <person name="Goodwin S."/>
            <person name="Spatafora J."/>
            <person name="Crous P."/>
            <person name="Grigoriev I."/>
        </authorList>
    </citation>
    <scope>NUCLEOTIDE SEQUENCE</scope>
    <source>
        <strain evidence="1">CBS 113979</strain>
    </source>
</reference>
<dbReference type="EMBL" id="ML977158">
    <property type="protein sequence ID" value="KAF1986166.1"/>
    <property type="molecule type" value="Genomic_DNA"/>
</dbReference>
<dbReference type="Proteomes" id="UP000800041">
    <property type="component" value="Unassembled WGS sequence"/>
</dbReference>
<protein>
    <submittedName>
        <fullName evidence="1">Uncharacterized protein</fullName>
    </submittedName>
</protein>